<feature type="compositionally biased region" description="Basic and acidic residues" evidence="2">
    <location>
        <begin position="325"/>
        <end position="354"/>
    </location>
</feature>
<evidence type="ECO:0000313" key="3">
    <source>
        <dbReference type="Proteomes" id="UP000035680"/>
    </source>
</evidence>
<sequence>MYKILTYQLRGRRNLKKLTNTFSMTRMNIFNKLLFLFFIITLTLASTKKDEKKKELDKVEKKKDLSHGFPKEIDWIEWDKATKVAKDLNKPIFLMIHKTWCNACKLLKKSFFDDPEQEKIVEASKDFVMVNLEDDEEPQDEMYGPDGMYIPRILFLSIDGKPLSVNNKKDYPHNHYYYPRINSVLKGMKRALKVFNGDEESKKLKKEDKKDLQKEKEKKNTIEEKVKSSKKNESEKKNDGDKKKDSEKKKDGDKKKDSEKEKDSDKKNDSKKTKEFDKKKETERKKSTKKPKKEDDIEGCPHAEKAKAVKKAAEEAKKQKKKDNKKKDEKKSDKSEKKEKDTRKDKKSVGEGKTKNNGKRNKKNAKTEL</sequence>
<dbReference type="InterPro" id="IPR051099">
    <property type="entry name" value="AGR/TXD"/>
</dbReference>
<evidence type="ECO:0000256" key="1">
    <source>
        <dbReference type="ARBA" id="ARBA00022729"/>
    </source>
</evidence>
<feature type="region of interest" description="Disordered" evidence="2">
    <location>
        <begin position="200"/>
        <end position="369"/>
    </location>
</feature>
<dbReference type="AlphaFoldDB" id="A0A0K0FAZ2"/>
<dbReference type="Pfam" id="PF13899">
    <property type="entry name" value="Thioredoxin_7"/>
    <property type="match status" value="1"/>
</dbReference>
<dbReference type="InterPro" id="IPR036249">
    <property type="entry name" value="Thioredoxin-like_sf"/>
</dbReference>
<dbReference type="WBParaSite" id="SVE_0599800.1">
    <property type="protein sequence ID" value="SVE_0599800.1"/>
    <property type="gene ID" value="SVE_0599800"/>
</dbReference>
<dbReference type="PANTHER" id="PTHR15337">
    <property type="entry name" value="ANTERIOR GRADIENT PROTEIN-RELATED"/>
    <property type="match status" value="1"/>
</dbReference>
<dbReference type="SUPFAM" id="SSF52833">
    <property type="entry name" value="Thioredoxin-like"/>
    <property type="match status" value="1"/>
</dbReference>
<dbReference type="PANTHER" id="PTHR15337:SF11">
    <property type="entry name" value="THIOREDOXIN DOMAIN-CONTAINING PROTEIN"/>
    <property type="match status" value="1"/>
</dbReference>
<reference evidence="4" key="2">
    <citation type="submission" date="2015-08" db="UniProtKB">
        <authorList>
            <consortium name="WormBaseParasite"/>
        </authorList>
    </citation>
    <scope>IDENTIFICATION</scope>
</reference>
<dbReference type="Proteomes" id="UP000035680">
    <property type="component" value="Unassembled WGS sequence"/>
</dbReference>
<evidence type="ECO:0000313" key="4">
    <source>
        <dbReference type="WBParaSite" id="SVE_0599800.1"/>
    </source>
</evidence>
<keyword evidence="3" id="KW-1185">Reference proteome</keyword>
<protein>
    <submittedName>
        <fullName evidence="4">Thioredoxin domain-containing protein</fullName>
    </submittedName>
</protein>
<name>A0A0K0FAZ2_STRVS</name>
<accession>A0A0K0FAZ2</accession>
<dbReference type="STRING" id="75913.A0A0K0FAZ2"/>
<reference evidence="3" key="1">
    <citation type="submission" date="2014-07" db="EMBL/GenBank/DDBJ databases">
        <authorList>
            <person name="Martin A.A"/>
            <person name="De Silva N."/>
        </authorList>
    </citation>
    <scope>NUCLEOTIDE SEQUENCE</scope>
</reference>
<proteinExistence type="predicted"/>
<dbReference type="GO" id="GO:0005783">
    <property type="term" value="C:endoplasmic reticulum"/>
    <property type="evidence" value="ECO:0007669"/>
    <property type="project" value="TreeGrafter"/>
</dbReference>
<organism evidence="3 4">
    <name type="scientific">Strongyloides venezuelensis</name>
    <name type="common">Threadworm</name>
    <dbReference type="NCBI Taxonomy" id="75913"/>
    <lineage>
        <taxon>Eukaryota</taxon>
        <taxon>Metazoa</taxon>
        <taxon>Ecdysozoa</taxon>
        <taxon>Nematoda</taxon>
        <taxon>Chromadorea</taxon>
        <taxon>Rhabditida</taxon>
        <taxon>Tylenchina</taxon>
        <taxon>Panagrolaimomorpha</taxon>
        <taxon>Strongyloidoidea</taxon>
        <taxon>Strongyloididae</taxon>
        <taxon>Strongyloides</taxon>
    </lineage>
</organism>
<dbReference type="Gene3D" id="3.40.30.10">
    <property type="entry name" value="Glutaredoxin"/>
    <property type="match status" value="1"/>
</dbReference>
<feature type="compositionally biased region" description="Basic and acidic residues" evidence="2">
    <location>
        <begin position="200"/>
        <end position="285"/>
    </location>
</feature>
<keyword evidence="1" id="KW-0732">Signal</keyword>
<feature type="compositionally biased region" description="Basic residues" evidence="2">
    <location>
        <begin position="356"/>
        <end position="369"/>
    </location>
</feature>
<feature type="compositionally biased region" description="Basic and acidic residues" evidence="2">
    <location>
        <begin position="292"/>
        <end position="317"/>
    </location>
</feature>
<evidence type="ECO:0000256" key="2">
    <source>
        <dbReference type="SAM" id="MobiDB-lite"/>
    </source>
</evidence>